<dbReference type="NCBIfam" id="TIGR02532">
    <property type="entry name" value="IV_pilin_GFxxxE"/>
    <property type="match status" value="1"/>
</dbReference>
<dbReference type="Gene3D" id="3.30.700.10">
    <property type="entry name" value="Glycoprotein, Type 4 Pilin"/>
    <property type="match status" value="1"/>
</dbReference>
<feature type="transmembrane region" description="Helical" evidence="1">
    <location>
        <begin position="7"/>
        <end position="28"/>
    </location>
</feature>
<dbReference type="Pfam" id="PF07963">
    <property type="entry name" value="N_methyl"/>
    <property type="match status" value="1"/>
</dbReference>
<reference evidence="2 3" key="1">
    <citation type="journal article" date="2017" name="Front. Microbiol.">
        <title>Genome Sequence of Desulfurella amilsii Strain TR1 and Comparative Genomics of Desulfurellaceae Family.</title>
        <authorList>
            <person name="Florentino A.P."/>
            <person name="Stams A.J."/>
            <person name="Sanchez-Andrea I."/>
        </authorList>
    </citation>
    <scope>NUCLEOTIDE SEQUENCE [LARGE SCALE GENOMIC DNA]</scope>
    <source>
        <strain evidence="2 3">TR1</strain>
    </source>
</reference>
<dbReference type="InterPro" id="IPR012902">
    <property type="entry name" value="N_methyl_site"/>
</dbReference>
<sequence length="147" mass="16328">MVRKVRAFTLLEVIITIAILAIALAIAIPNFNKYMKSFQITSQFNRIEADLDYAKTYAFTRKVKVNVIISQYSCTIVDTTNNKTIKGPIALKYACYTNPQNAVVIFYPLGYPTPASIYTTQANNPNCTSVSFTKIISGVYNGTSCTQ</sequence>
<accession>A0A1X4XZM0</accession>
<name>A0A1X4XZM0_9BACT</name>
<organism evidence="2 3">
    <name type="scientific">Desulfurella amilsii</name>
    <dbReference type="NCBI Taxonomy" id="1562698"/>
    <lineage>
        <taxon>Bacteria</taxon>
        <taxon>Pseudomonadati</taxon>
        <taxon>Campylobacterota</taxon>
        <taxon>Desulfurellia</taxon>
        <taxon>Desulfurellales</taxon>
        <taxon>Desulfurellaceae</taxon>
        <taxon>Desulfurella</taxon>
    </lineage>
</organism>
<dbReference type="InterPro" id="IPR045584">
    <property type="entry name" value="Pilin-like"/>
</dbReference>
<dbReference type="SUPFAM" id="SSF54523">
    <property type="entry name" value="Pili subunits"/>
    <property type="match status" value="1"/>
</dbReference>
<keyword evidence="1" id="KW-0472">Membrane</keyword>
<dbReference type="STRING" id="1562698.DESAMIL20_84"/>
<protein>
    <submittedName>
        <fullName evidence="2">Uncharacterized protein</fullName>
    </submittedName>
</protein>
<keyword evidence="1" id="KW-0812">Transmembrane</keyword>
<dbReference type="OrthoDB" id="9912988at2"/>
<evidence type="ECO:0000313" key="3">
    <source>
        <dbReference type="Proteomes" id="UP000194141"/>
    </source>
</evidence>
<gene>
    <name evidence="2" type="ORF">DESAMIL20_84</name>
</gene>
<dbReference type="AlphaFoldDB" id="A0A1X4XZM0"/>
<proteinExistence type="predicted"/>
<evidence type="ECO:0000256" key="1">
    <source>
        <dbReference type="SAM" id="Phobius"/>
    </source>
</evidence>
<keyword evidence="3" id="KW-1185">Reference proteome</keyword>
<dbReference type="EMBL" id="MDSU01000001">
    <property type="protein sequence ID" value="OSS42976.1"/>
    <property type="molecule type" value="Genomic_DNA"/>
</dbReference>
<evidence type="ECO:0000313" key="2">
    <source>
        <dbReference type="EMBL" id="OSS42976.1"/>
    </source>
</evidence>
<dbReference type="RefSeq" id="WP_086032905.1">
    <property type="nucleotide sequence ID" value="NZ_MDSU01000001.1"/>
</dbReference>
<keyword evidence="1" id="KW-1133">Transmembrane helix</keyword>
<comment type="caution">
    <text evidence="2">The sequence shown here is derived from an EMBL/GenBank/DDBJ whole genome shotgun (WGS) entry which is preliminary data.</text>
</comment>
<dbReference type="Proteomes" id="UP000194141">
    <property type="component" value="Unassembled WGS sequence"/>
</dbReference>